<proteinExistence type="predicted"/>
<dbReference type="Proteomes" id="UP001246576">
    <property type="component" value="Unassembled WGS sequence"/>
</dbReference>
<keyword evidence="1" id="KW-0732">Signal</keyword>
<dbReference type="Pfam" id="PF11008">
    <property type="entry name" value="DUF2846"/>
    <property type="match status" value="1"/>
</dbReference>
<evidence type="ECO:0000313" key="3">
    <source>
        <dbReference type="EMBL" id="MDR9847924.1"/>
    </source>
</evidence>
<evidence type="ECO:0000313" key="4">
    <source>
        <dbReference type="Proteomes" id="UP001246576"/>
    </source>
</evidence>
<feature type="signal peptide" evidence="1">
    <location>
        <begin position="1"/>
        <end position="18"/>
    </location>
</feature>
<dbReference type="GeneID" id="90165680"/>
<name>A0ABU2EIF6_9BURK</name>
<keyword evidence="4" id="KW-1185">Reference proteome</keyword>
<dbReference type="RefSeq" id="WP_121044877.1">
    <property type="nucleotide sequence ID" value="NZ_JAVLSJ010000003.1"/>
</dbReference>
<feature type="chain" id="PRO_5045488961" evidence="1">
    <location>
        <begin position="19"/>
        <end position="143"/>
    </location>
</feature>
<protein>
    <submittedName>
        <fullName evidence="3">DUF2846 domain-containing protein</fullName>
    </submittedName>
</protein>
<evidence type="ECO:0000256" key="1">
    <source>
        <dbReference type="SAM" id="SignalP"/>
    </source>
</evidence>
<dbReference type="EMBL" id="JAVLSJ010000003">
    <property type="protein sequence ID" value="MDR9847924.1"/>
    <property type="molecule type" value="Genomic_DNA"/>
</dbReference>
<feature type="domain" description="DUF2846" evidence="2">
    <location>
        <begin position="37"/>
        <end position="114"/>
    </location>
</feature>
<organism evidence="3 4">
    <name type="scientific">Herbaspirillum huttiense subsp. lycopersici</name>
    <dbReference type="NCBI Taxonomy" id="3074428"/>
    <lineage>
        <taxon>Bacteria</taxon>
        <taxon>Pseudomonadati</taxon>
        <taxon>Pseudomonadota</taxon>
        <taxon>Betaproteobacteria</taxon>
        <taxon>Burkholderiales</taxon>
        <taxon>Oxalobacteraceae</taxon>
        <taxon>Herbaspirillum</taxon>
    </lineage>
</organism>
<accession>A0ABU2EIF6</accession>
<comment type="caution">
    <text evidence="3">The sequence shown here is derived from an EMBL/GenBank/DDBJ whole genome shotgun (WGS) entry which is preliminary data.</text>
</comment>
<sequence length="143" mass="15586">MKAMLFSLALVSALSGCAVPMADPAKDAQLKEFKIDKDKSAVYIYRNETMGAAVRMDVAVDGAPLGRTAAHTYLYKELTPGKHVITSTAENTETLEIDAKPGVLTYIWQEVKMGILMARNKLHLVDEEEGQAGVKESKLAESK</sequence>
<dbReference type="PROSITE" id="PS51257">
    <property type="entry name" value="PROKAR_LIPOPROTEIN"/>
    <property type="match status" value="1"/>
</dbReference>
<evidence type="ECO:0000259" key="2">
    <source>
        <dbReference type="Pfam" id="PF11008"/>
    </source>
</evidence>
<dbReference type="InterPro" id="IPR022548">
    <property type="entry name" value="DUF2846"/>
</dbReference>
<gene>
    <name evidence="3" type="ORF">RI048_06815</name>
</gene>
<reference evidence="3" key="1">
    <citation type="submission" date="2023-09" db="EMBL/GenBank/DDBJ databases">
        <title>Description of first Herbaspirillum huttiense subsp. nephrolepsisexaltata and Herbaspirillum huttiense subsp. lycopersicon.</title>
        <authorList>
            <person name="Poudel M."/>
            <person name="Sharma A."/>
            <person name="Goss E."/>
            <person name="Tapia J.H."/>
            <person name="Harmon C.M."/>
            <person name="Jones J.B."/>
        </authorList>
    </citation>
    <scope>NUCLEOTIDE SEQUENCE</scope>
    <source>
        <strain evidence="3">SE1</strain>
    </source>
</reference>